<keyword evidence="9" id="KW-1185">Reference proteome</keyword>
<feature type="compositionally biased region" description="Low complexity" evidence="5">
    <location>
        <begin position="274"/>
        <end position="294"/>
    </location>
</feature>
<dbReference type="Gene3D" id="3.90.70.10">
    <property type="entry name" value="Cysteine proteinases"/>
    <property type="match status" value="1"/>
</dbReference>
<dbReference type="InterPro" id="IPR003903">
    <property type="entry name" value="UIM_dom"/>
</dbReference>
<dbReference type="InterPro" id="IPR001394">
    <property type="entry name" value="Peptidase_C19_UCH"/>
</dbReference>
<protein>
    <submittedName>
        <fullName evidence="8">Ubiquitin carboxyl-terminal hydrolase-related</fullName>
    </submittedName>
</protein>
<dbReference type="InterPro" id="IPR052398">
    <property type="entry name" value="Ubiquitin_hydrolase_53/54"/>
</dbReference>
<dbReference type="GO" id="GO:0016579">
    <property type="term" value="P:protein deubiquitination"/>
    <property type="evidence" value="ECO:0007669"/>
    <property type="project" value="InterPro"/>
</dbReference>
<evidence type="ECO:0000259" key="7">
    <source>
        <dbReference type="PROSITE" id="PS50235"/>
    </source>
</evidence>
<keyword evidence="2 8" id="KW-0378">Hydrolase</keyword>
<evidence type="ECO:0000313" key="9">
    <source>
        <dbReference type="Proteomes" id="UP000239649"/>
    </source>
</evidence>
<dbReference type="CDD" id="cd02257">
    <property type="entry name" value="Peptidase_C19"/>
    <property type="match status" value="1"/>
</dbReference>
<dbReference type="PROSITE" id="PS50103">
    <property type="entry name" value="ZF_C3H1"/>
    <property type="match status" value="1"/>
</dbReference>
<dbReference type="PROSITE" id="PS50330">
    <property type="entry name" value="UIM"/>
    <property type="match status" value="1"/>
</dbReference>
<feature type="domain" description="C3H1-type" evidence="6">
    <location>
        <begin position="140"/>
        <end position="166"/>
    </location>
</feature>
<dbReference type="STRING" id="554055.A0A2P6V4T1"/>
<feature type="compositionally biased region" description="Low complexity" evidence="5">
    <location>
        <begin position="324"/>
        <end position="346"/>
    </location>
</feature>
<feature type="region of interest" description="Disordered" evidence="5">
    <location>
        <begin position="527"/>
        <end position="546"/>
    </location>
</feature>
<keyword evidence="4" id="KW-0175">Coiled coil</keyword>
<feature type="region of interest" description="Disordered" evidence="5">
    <location>
        <begin position="199"/>
        <end position="300"/>
    </location>
</feature>
<feature type="domain" description="USP" evidence="7">
    <location>
        <begin position="466"/>
        <end position="779"/>
    </location>
</feature>
<evidence type="ECO:0000256" key="3">
    <source>
        <dbReference type="PROSITE-ProRule" id="PRU00723"/>
    </source>
</evidence>
<reference evidence="8 9" key="1">
    <citation type="journal article" date="2018" name="Plant J.">
        <title>Genome sequences of Chlorella sorokiniana UTEX 1602 and Micractinium conductrix SAG 241.80: implications to maltose excretion by a green alga.</title>
        <authorList>
            <person name="Arriola M.B."/>
            <person name="Velmurugan N."/>
            <person name="Zhang Y."/>
            <person name="Plunkett M.H."/>
            <person name="Hondzo H."/>
            <person name="Barney B.M."/>
        </authorList>
    </citation>
    <scope>NUCLEOTIDE SEQUENCE [LARGE SCALE GENOMIC DNA]</scope>
    <source>
        <strain evidence="8 9">SAG 241.80</strain>
    </source>
</reference>
<feature type="compositionally biased region" description="Polar residues" evidence="5">
    <location>
        <begin position="251"/>
        <end position="273"/>
    </location>
</feature>
<dbReference type="InterPro" id="IPR038765">
    <property type="entry name" value="Papain-like_cys_pep_sf"/>
</dbReference>
<dbReference type="Proteomes" id="UP000239649">
    <property type="component" value="Unassembled WGS sequence"/>
</dbReference>
<keyword evidence="3" id="KW-0479">Metal-binding</keyword>
<accession>A0A2P6V4T1</accession>
<dbReference type="SUPFAM" id="SSF54001">
    <property type="entry name" value="Cysteine proteinases"/>
    <property type="match status" value="1"/>
</dbReference>
<evidence type="ECO:0000259" key="6">
    <source>
        <dbReference type="PROSITE" id="PS50103"/>
    </source>
</evidence>
<dbReference type="OrthoDB" id="1546519at2759"/>
<comment type="caution">
    <text evidence="8">The sequence shown here is derived from an EMBL/GenBank/DDBJ whole genome shotgun (WGS) entry which is preliminary data.</text>
</comment>
<dbReference type="InterPro" id="IPR000571">
    <property type="entry name" value="Znf_CCCH"/>
</dbReference>
<dbReference type="InterPro" id="IPR028889">
    <property type="entry name" value="USP"/>
</dbReference>
<dbReference type="PROSITE" id="PS50235">
    <property type="entry name" value="USP_3"/>
    <property type="match status" value="1"/>
</dbReference>
<feature type="region of interest" description="Disordered" evidence="5">
    <location>
        <begin position="324"/>
        <end position="351"/>
    </location>
</feature>
<dbReference type="AlphaFoldDB" id="A0A2P6V4T1"/>
<dbReference type="GO" id="GO:0008270">
    <property type="term" value="F:zinc ion binding"/>
    <property type="evidence" value="ECO:0007669"/>
    <property type="project" value="UniProtKB-KW"/>
</dbReference>
<dbReference type="PANTHER" id="PTHR22975:SF9">
    <property type="entry name" value="ECHINUS SPLICE FORM 3"/>
    <property type="match status" value="1"/>
</dbReference>
<name>A0A2P6V4T1_9CHLO</name>
<evidence type="ECO:0000313" key="8">
    <source>
        <dbReference type="EMBL" id="PSC69089.1"/>
    </source>
</evidence>
<evidence type="ECO:0000256" key="5">
    <source>
        <dbReference type="SAM" id="MobiDB-lite"/>
    </source>
</evidence>
<organism evidence="8 9">
    <name type="scientific">Micractinium conductrix</name>
    <dbReference type="NCBI Taxonomy" id="554055"/>
    <lineage>
        <taxon>Eukaryota</taxon>
        <taxon>Viridiplantae</taxon>
        <taxon>Chlorophyta</taxon>
        <taxon>core chlorophytes</taxon>
        <taxon>Trebouxiophyceae</taxon>
        <taxon>Chlorellales</taxon>
        <taxon>Chlorellaceae</taxon>
        <taxon>Chlorella clade</taxon>
        <taxon>Micractinium</taxon>
    </lineage>
</organism>
<evidence type="ECO:0000256" key="2">
    <source>
        <dbReference type="ARBA" id="ARBA00022801"/>
    </source>
</evidence>
<keyword evidence="3" id="KW-0863">Zinc-finger</keyword>
<dbReference type="PANTHER" id="PTHR22975">
    <property type="entry name" value="UBIQUITIN SPECIFIC PROTEINASE"/>
    <property type="match status" value="1"/>
</dbReference>
<evidence type="ECO:0000256" key="4">
    <source>
        <dbReference type="SAM" id="Coils"/>
    </source>
</evidence>
<dbReference type="Pfam" id="PF00443">
    <property type="entry name" value="UCH"/>
    <property type="match status" value="1"/>
</dbReference>
<feature type="compositionally biased region" description="Polar residues" evidence="5">
    <location>
        <begin position="209"/>
        <end position="219"/>
    </location>
</feature>
<gene>
    <name evidence="8" type="ORF">C2E20_7287</name>
</gene>
<sequence>MQRLVATTPLATLGKLLLQEALPLAWQTELADAAERLRQQEQCDVQQLQQQEQELEQCSRAGAGTSVTARKGRAAARGGSSKAGRNAGAAAAVAALTEEEAAKAEAACRQAEEELLAEEREAEKCERRHALKDACRGSCRHQAPCRDYCFGKCRLAKSCPMPHPLWDLPPLSRHEEQQLDSVQRPRPDRSRQLRDWLQMQSDDRPATQRADSTPEQQQAARGEDAQRQSHHKTARRGGAVAVEGAPPPQPLSSWTKPHTCAGTEQHQAQQWIDQPTAPAPAAAASNPQQPAAPAAAPPPPAAAAIWGMPLPPGAPVWGALSQPAMRQQLQPQQQPQQQAQQQQPQQAEEEEGVDDYLLGLLGVQPASVPAAPASTVSGSAAALPNVPAAAIATGSLGAWSAHLAGSQPLPADAWHSQDDEDAELQAVLQASMADAKAATARAQQLGSGWQQPQGAARQWGTELALAGLRNETGDYNCFLNVIIQCLWRCADFRQQVASWNAAYCSADAVVGSLHALFQQLQQQEEQRRSAGGSAGGAMRPVDPTDLRETLGRLPGQQYRVGEMHDAAEVLLSIMELDSRLARPVSIAATFGLAVREEVHCSACGKTTQQCSYMQYFYNTQATGLRLVRNNRGGGSTGALLRQLEAQHQKSCDEDLAGCGTRNPVNHFLESTPRVFTLQLTWESHSEQPVDIAATLAAIDEQVDLGEVYQGVERGAHCYRLCSMVCYYGQHYQALVLVPDAGGWLMFDDTRVSRVGAWADVRRKCEAGRIQPSVLFYEAATAE</sequence>
<proteinExistence type="predicted"/>
<feature type="zinc finger region" description="C3H1-type" evidence="3">
    <location>
        <begin position="140"/>
        <end position="166"/>
    </location>
</feature>
<dbReference type="GO" id="GO:0004843">
    <property type="term" value="F:cysteine-type deubiquitinase activity"/>
    <property type="evidence" value="ECO:0007669"/>
    <property type="project" value="InterPro"/>
</dbReference>
<dbReference type="EMBL" id="LHPF02000029">
    <property type="protein sequence ID" value="PSC69089.1"/>
    <property type="molecule type" value="Genomic_DNA"/>
</dbReference>
<feature type="coiled-coil region" evidence="4">
    <location>
        <begin position="31"/>
        <end position="58"/>
    </location>
</feature>
<evidence type="ECO:0000256" key="1">
    <source>
        <dbReference type="ARBA" id="ARBA00022786"/>
    </source>
</evidence>
<keyword evidence="1" id="KW-0833">Ubl conjugation pathway</keyword>
<feature type="coiled-coil region" evidence="4">
    <location>
        <begin position="94"/>
        <end position="128"/>
    </location>
</feature>
<keyword evidence="3" id="KW-0862">Zinc</keyword>